<feature type="transmembrane region" description="Helical" evidence="8">
    <location>
        <begin position="209"/>
        <end position="229"/>
    </location>
</feature>
<evidence type="ECO:0000256" key="4">
    <source>
        <dbReference type="ARBA" id="ARBA00022475"/>
    </source>
</evidence>
<dbReference type="SUPFAM" id="SSF103481">
    <property type="entry name" value="Multidrug resistance efflux transporter EmrE"/>
    <property type="match status" value="2"/>
</dbReference>
<evidence type="ECO:0000256" key="6">
    <source>
        <dbReference type="ARBA" id="ARBA00022989"/>
    </source>
</evidence>
<keyword evidence="11" id="KW-1185">Reference proteome</keyword>
<keyword evidence="4" id="KW-1003">Cell membrane</keyword>
<keyword evidence="5 8" id="KW-0812">Transmembrane</keyword>
<dbReference type="InterPro" id="IPR000620">
    <property type="entry name" value="EamA_dom"/>
</dbReference>
<feature type="transmembrane region" description="Helical" evidence="8">
    <location>
        <begin position="149"/>
        <end position="166"/>
    </location>
</feature>
<dbReference type="PANTHER" id="PTHR22911">
    <property type="entry name" value="ACYL-MALONYL CONDENSING ENZYME-RELATED"/>
    <property type="match status" value="1"/>
</dbReference>
<evidence type="ECO:0000313" key="10">
    <source>
        <dbReference type="EMBL" id="APW66699.1"/>
    </source>
</evidence>
<evidence type="ECO:0000256" key="5">
    <source>
        <dbReference type="ARBA" id="ARBA00022692"/>
    </source>
</evidence>
<evidence type="ECO:0000256" key="7">
    <source>
        <dbReference type="ARBA" id="ARBA00023136"/>
    </source>
</evidence>
<dbReference type="GO" id="GO:0005886">
    <property type="term" value="C:plasma membrane"/>
    <property type="evidence" value="ECO:0007669"/>
    <property type="project" value="UniProtKB-SubCell"/>
</dbReference>
<name>A0A1P8KQA6_9BACT</name>
<dbReference type="NCBIfam" id="TIGR00688">
    <property type="entry name" value="rarD"/>
    <property type="match status" value="1"/>
</dbReference>
<protein>
    <submittedName>
        <fullName evidence="10">Permease</fullName>
    </submittedName>
</protein>
<feature type="transmembrane region" description="Helical" evidence="8">
    <location>
        <begin position="127"/>
        <end position="143"/>
    </location>
</feature>
<comment type="similarity">
    <text evidence="2">Belongs to the EamA transporter family.</text>
</comment>
<evidence type="ECO:0000256" key="2">
    <source>
        <dbReference type="ARBA" id="ARBA00007362"/>
    </source>
</evidence>
<feature type="domain" description="EamA" evidence="9">
    <location>
        <begin position="6"/>
        <end position="140"/>
    </location>
</feature>
<feature type="transmembrane region" description="Helical" evidence="8">
    <location>
        <begin position="178"/>
        <end position="197"/>
    </location>
</feature>
<dbReference type="OrthoDB" id="369870at2"/>
<dbReference type="EMBL" id="CP019070">
    <property type="protein sequence ID" value="APW66699.1"/>
    <property type="molecule type" value="Genomic_DNA"/>
</dbReference>
<keyword evidence="7 8" id="KW-0472">Membrane</keyword>
<evidence type="ECO:0000256" key="1">
    <source>
        <dbReference type="ARBA" id="ARBA00004651"/>
    </source>
</evidence>
<dbReference type="Proteomes" id="UP000186074">
    <property type="component" value="Chromosome"/>
</dbReference>
<feature type="transmembrane region" description="Helical" evidence="8">
    <location>
        <begin position="103"/>
        <end position="120"/>
    </location>
</feature>
<gene>
    <name evidence="10" type="ORF">LPB137_12925</name>
</gene>
<dbReference type="AlphaFoldDB" id="A0A1P8KQA6"/>
<dbReference type="InterPro" id="IPR004626">
    <property type="entry name" value="RarD"/>
</dbReference>
<organism evidence="10 11">
    <name type="scientific">Poseidonibacter parvus</name>
    <dbReference type="NCBI Taxonomy" id="1850254"/>
    <lineage>
        <taxon>Bacteria</taxon>
        <taxon>Pseudomonadati</taxon>
        <taxon>Campylobacterota</taxon>
        <taxon>Epsilonproteobacteria</taxon>
        <taxon>Campylobacterales</taxon>
        <taxon>Arcobacteraceae</taxon>
        <taxon>Poseidonibacter</taxon>
    </lineage>
</organism>
<dbReference type="Pfam" id="PF00892">
    <property type="entry name" value="EamA"/>
    <property type="match status" value="1"/>
</dbReference>
<evidence type="ECO:0000259" key="9">
    <source>
        <dbReference type="Pfam" id="PF00892"/>
    </source>
</evidence>
<sequence length="300" mass="34509">MTEIKLGQIYAVLAFLFWGAIAPIYFKEVSSVEPLEVLIHRIIWSFFILIPLIFITKQVDIYKTLIKDFTKLKYLALSTFFISLNWLVFIWAVTNDKIMETALGYYINPLVSIFLGYLFFQERMTKNQYIAIFIAFIAVFYQVLSLGSLPLVSLTLAFSFAFYGMIRKKINVGSIVGLFVETLIMIPFALIGIYYLYTTNSISFLNSSTYINIMLSLGGIITITPLLLFNGAATRLKLTTLGFLQYLGPTCAFLLAIFIYNEEFNFDKMITFILIWIALAIFSLDSIKKYRKQKKLKKDN</sequence>
<proteinExistence type="inferred from homology"/>
<keyword evidence="3" id="KW-0813">Transport</keyword>
<dbReference type="RefSeq" id="WP_076088748.1">
    <property type="nucleotide sequence ID" value="NZ_CP019070.1"/>
</dbReference>
<feature type="transmembrane region" description="Helical" evidence="8">
    <location>
        <begin position="74"/>
        <end position="91"/>
    </location>
</feature>
<evidence type="ECO:0000313" key="11">
    <source>
        <dbReference type="Proteomes" id="UP000186074"/>
    </source>
</evidence>
<feature type="transmembrane region" description="Helical" evidence="8">
    <location>
        <begin position="38"/>
        <end position="54"/>
    </location>
</feature>
<accession>A0A1P8KQA6</accession>
<feature type="transmembrane region" description="Helical" evidence="8">
    <location>
        <begin position="7"/>
        <end position="26"/>
    </location>
</feature>
<comment type="subcellular location">
    <subcellularLocation>
        <location evidence="1">Cell membrane</location>
        <topology evidence="1">Multi-pass membrane protein</topology>
    </subcellularLocation>
</comment>
<feature type="transmembrane region" description="Helical" evidence="8">
    <location>
        <begin position="266"/>
        <end position="287"/>
    </location>
</feature>
<dbReference type="PANTHER" id="PTHR22911:SF137">
    <property type="entry name" value="SOLUTE CARRIER FAMILY 35 MEMBER G2-RELATED"/>
    <property type="match status" value="1"/>
</dbReference>
<feature type="transmembrane region" description="Helical" evidence="8">
    <location>
        <begin position="241"/>
        <end position="260"/>
    </location>
</feature>
<dbReference type="STRING" id="1850254.LPB137_12925"/>
<evidence type="ECO:0000256" key="3">
    <source>
        <dbReference type="ARBA" id="ARBA00022448"/>
    </source>
</evidence>
<evidence type="ECO:0000256" key="8">
    <source>
        <dbReference type="SAM" id="Phobius"/>
    </source>
</evidence>
<keyword evidence="6 8" id="KW-1133">Transmembrane helix</keyword>
<dbReference type="KEGG" id="alp:LPB137_12925"/>
<dbReference type="InterPro" id="IPR037185">
    <property type="entry name" value="EmrE-like"/>
</dbReference>
<reference evidence="10 11" key="1">
    <citation type="submission" date="2017-01" db="EMBL/GenBank/DDBJ databases">
        <title>Genome sequencing of Arcobacter sp. LPB0137.</title>
        <authorList>
            <person name="Lee G.-W."/>
            <person name="Yi H."/>
        </authorList>
    </citation>
    <scope>NUCLEOTIDE SEQUENCE [LARGE SCALE GENOMIC DNA]</scope>
    <source>
        <strain evidence="10 11">LPB0137</strain>
    </source>
</reference>